<evidence type="ECO:0000313" key="2">
    <source>
        <dbReference type="Proteomes" id="UP000515150"/>
    </source>
</evidence>
<dbReference type="SUPFAM" id="SSF50044">
    <property type="entry name" value="SH3-domain"/>
    <property type="match status" value="3"/>
</dbReference>
<dbReference type="PANTHER" id="PTHR45929:SF7">
    <property type="entry name" value="LAS SEVENTEEN-BINDING PROTEIN 1"/>
    <property type="match status" value="1"/>
</dbReference>
<feature type="compositionally biased region" description="Low complexity" evidence="1">
    <location>
        <begin position="144"/>
        <end position="156"/>
    </location>
</feature>
<feature type="compositionally biased region" description="Low complexity" evidence="1">
    <location>
        <begin position="938"/>
        <end position="952"/>
    </location>
</feature>
<dbReference type="PROSITE" id="PS50002">
    <property type="entry name" value="SH3"/>
    <property type="match status" value="3"/>
</dbReference>
<dbReference type="RefSeq" id="XP_029026788.1">
    <property type="nucleotide sequence ID" value="XM_029170955.3"/>
</dbReference>
<feature type="compositionally biased region" description="Basic and acidic residues" evidence="1">
    <location>
        <begin position="12"/>
        <end position="40"/>
    </location>
</feature>
<keyword evidence="2" id="KW-1185">Reference proteome</keyword>
<dbReference type="AlphaFoldDB" id="A0A6P7P977"/>
<evidence type="ECO:0000256" key="1">
    <source>
        <dbReference type="SAM" id="MobiDB-lite"/>
    </source>
</evidence>
<feature type="compositionally biased region" description="Low complexity" evidence="1">
    <location>
        <begin position="730"/>
        <end position="758"/>
    </location>
</feature>
<dbReference type="OrthoDB" id="27823at2759"/>
<dbReference type="InterPro" id="IPR050670">
    <property type="entry name" value="STAM"/>
</dbReference>
<accession>A0A6P7P977</accession>
<feature type="region of interest" description="Disordered" evidence="1">
    <location>
        <begin position="935"/>
        <end position="965"/>
    </location>
</feature>
<dbReference type="KEGG" id="bspl:114867864"/>
<feature type="compositionally biased region" description="Acidic residues" evidence="1">
    <location>
        <begin position="1"/>
        <end position="11"/>
    </location>
</feature>
<protein>
    <submittedName>
        <fullName evidence="3">SH3 domain-containing protein 19-like isoform X1</fullName>
    </submittedName>
</protein>
<feature type="compositionally biased region" description="Polar residues" evidence="1">
    <location>
        <begin position="424"/>
        <end position="436"/>
    </location>
</feature>
<dbReference type="InterPro" id="IPR001452">
    <property type="entry name" value="SH3_domain"/>
</dbReference>
<organism evidence="2 3">
    <name type="scientific">Betta splendens</name>
    <name type="common">Siamese fighting fish</name>
    <dbReference type="NCBI Taxonomy" id="158456"/>
    <lineage>
        <taxon>Eukaryota</taxon>
        <taxon>Metazoa</taxon>
        <taxon>Chordata</taxon>
        <taxon>Craniata</taxon>
        <taxon>Vertebrata</taxon>
        <taxon>Euteleostomi</taxon>
        <taxon>Actinopterygii</taxon>
        <taxon>Neopterygii</taxon>
        <taxon>Teleostei</taxon>
        <taxon>Neoteleostei</taxon>
        <taxon>Acanthomorphata</taxon>
        <taxon>Anabantaria</taxon>
        <taxon>Anabantiformes</taxon>
        <taxon>Anabantoidei</taxon>
        <taxon>Osphronemidae</taxon>
        <taxon>Betta</taxon>
    </lineage>
</organism>
<dbReference type="SMART" id="SM00326">
    <property type="entry name" value="SH3"/>
    <property type="match status" value="3"/>
</dbReference>
<dbReference type="Gene3D" id="2.30.30.40">
    <property type="entry name" value="SH3 Domains"/>
    <property type="match status" value="3"/>
</dbReference>
<feature type="compositionally biased region" description="Basic and acidic residues" evidence="1">
    <location>
        <begin position="65"/>
        <end position="85"/>
    </location>
</feature>
<feature type="compositionally biased region" description="Polar residues" evidence="1">
    <location>
        <begin position="573"/>
        <end position="588"/>
    </location>
</feature>
<feature type="compositionally biased region" description="Pro residues" evidence="1">
    <location>
        <begin position="618"/>
        <end position="632"/>
    </location>
</feature>
<dbReference type="PANTHER" id="PTHR45929">
    <property type="entry name" value="JAK PATHWAY SIGNAL TRANSDUCTION ADAPTOR MOLECULE"/>
    <property type="match status" value="1"/>
</dbReference>
<dbReference type="InterPro" id="IPR035835">
    <property type="entry name" value="Eve1_SH3_3"/>
</dbReference>
<proteinExistence type="predicted"/>
<feature type="region of interest" description="Disordered" evidence="1">
    <location>
        <begin position="661"/>
        <end position="817"/>
    </location>
</feature>
<dbReference type="Pfam" id="PF00018">
    <property type="entry name" value="SH3_1"/>
    <property type="match status" value="3"/>
</dbReference>
<dbReference type="PRINTS" id="PR00452">
    <property type="entry name" value="SH3DOMAIN"/>
</dbReference>
<dbReference type="PRINTS" id="PR00499">
    <property type="entry name" value="P67PHOX"/>
</dbReference>
<name>A0A6P7P977_BETSP</name>
<feature type="region of interest" description="Disordered" evidence="1">
    <location>
        <begin position="1"/>
        <end position="204"/>
    </location>
</feature>
<dbReference type="CDD" id="cd11816">
    <property type="entry name" value="SH3_Eve1_3"/>
    <property type="match status" value="1"/>
</dbReference>
<feature type="compositionally biased region" description="Pro residues" evidence="1">
    <location>
        <begin position="704"/>
        <end position="720"/>
    </location>
</feature>
<feature type="compositionally biased region" description="Polar residues" evidence="1">
    <location>
        <begin position="157"/>
        <end position="170"/>
    </location>
</feature>
<feature type="compositionally biased region" description="Pro residues" evidence="1">
    <location>
        <begin position="507"/>
        <end position="521"/>
    </location>
</feature>
<dbReference type="GeneID" id="114867864"/>
<dbReference type="InterPro" id="IPR036028">
    <property type="entry name" value="SH3-like_dom_sf"/>
</dbReference>
<feature type="compositionally biased region" description="Basic and acidic residues" evidence="1">
    <location>
        <begin position="390"/>
        <end position="405"/>
    </location>
</feature>
<feature type="compositionally biased region" description="Pro residues" evidence="1">
    <location>
        <begin position="187"/>
        <end position="196"/>
    </location>
</feature>
<evidence type="ECO:0000313" key="3">
    <source>
        <dbReference type="RefSeq" id="XP_029026788.1"/>
    </source>
</evidence>
<reference evidence="3" key="1">
    <citation type="submission" date="2025-08" db="UniProtKB">
        <authorList>
            <consortium name="RefSeq"/>
        </authorList>
    </citation>
    <scope>IDENTIFICATION</scope>
</reference>
<sequence>MAEARSEEEEENMMRDTREQVVRRPPNRDRPDRRKPEQRHSQGPLSSIRAVIKRTSNRSTSQSETSRDRDRERERERDRDRRRPEITILSAEPLPSTAWFPGASAGIPPPPPPAAQIWGATIPPAIQPPPSYEEVIKEKRQEQASLPSLAPSSSSSHPGSTITIATQTDPGSDPGRLNSQVGRPVRPSRPPLPCPPRSSHVDNNSSIASQLTLTPSDTNSVVPDTPLETVTNPSAHTQCCDPLNDLCLPLTSKCAQTEQLAPVCVEAPSTTSSDVVLERPRPRPRSKLGIQRMSNEVKVQTLVKLREDGLATLAARAAGDTTNQEANQGKYLHELLEAFSSDDWGFPEQHSDGSENSQSESEEDEEDMAALKARIQAFEQQQQQPVADGNSDKELSVTKRPEPRPRPRLHPTKSAPPSIAPKPQTFSPTPKPSSQVWEDRALTSDPGVTETLKTTETAYIGVDPAAETSASSALKEATAPVPEPGKSNEKPAVAPKPQSVETIPSSSPAPVPAPRPPPPKLTPTSSTVNPKPPPRPTVAPRVSVGSPHQDKGAAAEQPGPTLPPRPSMEVSRGGSNEVQDKATSTVKSGSGRPLILNKPTVLSSPRRVSAPALSPKPTGAPPAPPDPNPVPNKPAAFAQVTASKPSGPVVALDPGIKPVTPACGPAPALRKGPVIQTKPEATNPVNATEPPLPPRPSSGKFLPLRPPPIKSIPGRPPPPAFNSTSSPVCPASKGSPPTSTSPASQPSQTRSSSPSSTKQNQKAPKKGPPLPPRPKPGHPLYTSYAKQEVLIVLDDPTLEPSEQTSDEGKSQSTVTPLISQSQCLLDLDIQPVPLPSPDSPSKPALEDLNLSDSQSILPVDSAEQKEQPDCPTVSGPRCEALFDYEGEEDDELTFSQGDVIALLEHISEEWGRGEIHGQIGIFPLNFTKVVERLPQPVSSPEETTESTSASTELVEGSAPKTMEQPVSETEEWVVALFDFTGQTTEDLSFHKGAVIHVLEHIDAEWRRGRLEGREGLYPVAFTQPCSVQPVPHQQPLGMAKALFDFTAESDDELTLKVGDIITQVEPMDEQWVLGAVGGKHGIIPKSYISLL</sequence>
<feature type="region of interest" description="Disordered" evidence="1">
    <location>
        <begin position="343"/>
        <end position="635"/>
    </location>
</feature>
<dbReference type="Proteomes" id="UP000515150">
    <property type="component" value="Chromosome 2"/>
</dbReference>
<gene>
    <name evidence="3" type="primary">LOC114867864</name>
</gene>